<accession>A0A381RFI6</accession>
<protein>
    <submittedName>
        <fullName evidence="1">Uncharacterized protein</fullName>
    </submittedName>
</protein>
<name>A0A381RFI6_9ZZZZ</name>
<organism evidence="1">
    <name type="scientific">marine metagenome</name>
    <dbReference type="NCBI Taxonomy" id="408172"/>
    <lineage>
        <taxon>unclassified sequences</taxon>
        <taxon>metagenomes</taxon>
        <taxon>ecological metagenomes</taxon>
    </lineage>
</organism>
<dbReference type="EMBL" id="UINC01001904">
    <property type="protein sequence ID" value="SUZ90562.1"/>
    <property type="molecule type" value="Genomic_DNA"/>
</dbReference>
<sequence length="38" mass="4372">VIADVVCLPFLVFVDRMSVLFRLLPISKFMMVDFPTPD</sequence>
<feature type="non-terminal residue" evidence="1">
    <location>
        <position position="1"/>
    </location>
</feature>
<dbReference type="AlphaFoldDB" id="A0A381RFI6"/>
<gene>
    <name evidence="1" type="ORF">METZ01_LOCUS43416</name>
</gene>
<reference evidence="1" key="1">
    <citation type="submission" date="2018-05" db="EMBL/GenBank/DDBJ databases">
        <authorList>
            <person name="Lanie J.A."/>
            <person name="Ng W.-L."/>
            <person name="Kazmierczak K.M."/>
            <person name="Andrzejewski T.M."/>
            <person name="Davidsen T.M."/>
            <person name="Wayne K.J."/>
            <person name="Tettelin H."/>
            <person name="Glass J.I."/>
            <person name="Rusch D."/>
            <person name="Podicherti R."/>
            <person name="Tsui H.-C.T."/>
            <person name="Winkler M.E."/>
        </authorList>
    </citation>
    <scope>NUCLEOTIDE SEQUENCE</scope>
</reference>
<evidence type="ECO:0000313" key="1">
    <source>
        <dbReference type="EMBL" id="SUZ90562.1"/>
    </source>
</evidence>
<proteinExistence type="predicted"/>